<comment type="pathway">
    <text evidence="2">Cofactor biosynthesis; ubiquinone biosynthesis.</text>
</comment>
<dbReference type="Gene3D" id="3.50.50.60">
    <property type="entry name" value="FAD/NAD(P)-binding domain"/>
    <property type="match status" value="2"/>
</dbReference>
<protein>
    <recommendedName>
        <fullName evidence="9">FAD-binding domain-containing protein</fullName>
    </recommendedName>
</protein>
<gene>
    <name evidence="10" type="ORF">CWE08_06410</name>
</gene>
<name>A0A432VWX8_9GAMM</name>
<dbReference type="PROSITE" id="PS01304">
    <property type="entry name" value="UBIH"/>
    <property type="match status" value="1"/>
</dbReference>
<reference evidence="11" key="1">
    <citation type="journal article" date="2018" name="Front. Microbiol.">
        <title>Genome-Based Analysis Reveals the Taxonomy and Diversity of the Family Idiomarinaceae.</title>
        <authorList>
            <person name="Liu Y."/>
            <person name="Lai Q."/>
            <person name="Shao Z."/>
        </authorList>
    </citation>
    <scope>NUCLEOTIDE SEQUENCE [LARGE SCALE GENOMIC DNA]</scope>
    <source>
        <strain evidence="11">GBPy7</strain>
    </source>
</reference>
<keyword evidence="8" id="KW-0812">Transmembrane</keyword>
<keyword evidence="6" id="KW-0560">Oxidoreductase</keyword>
<dbReference type="PANTHER" id="PTHR43876">
    <property type="entry name" value="UBIQUINONE BIOSYNTHESIS MONOOXYGENASE COQ6, MITOCHONDRIAL"/>
    <property type="match status" value="1"/>
</dbReference>
<evidence type="ECO:0000256" key="6">
    <source>
        <dbReference type="ARBA" id="ARBA00023002"/>
    </source>
</evidence>
<keyword evidence="11" id="KW-1185">Reference proteome</keyword>
<feature type="domain" description="FAD-binding" evidence="9">
    <location>
        <begin position="16"/>
        <end position="334"/>
    </location>
</feature>
<keyword evidence="7" id="KW-0503">Monooxygenase</keyword>
<evidence type="ECO:0000256" key="8">
    <source>
        <dbReference type="SAM" id="Phobius"/>
    </source>
</evidence>
<dbReference type="GO" id="GO:0071949">
    <property type="term" value="F:FAD binding"/>
    <property type="evidence" value="ECO:0007669"/>
    <property type="project" value="InterPro"/>
</dbReference>
<evidence type="ECO:0000313" key="11">
    <source>
        <dbReference type="Proteomes" id="UP000288395"/>
    </source>
</evidence>
<comment type="caution">
    <text evidence="10">The sequence shown here is derived from an EMBL/GenBank/DDBJ whole genome shotgun (WGS) entry which is preliminary data.</text>
</comment>
<dbReference type="Pfam" id="PF01494">
    <property type="entry name" value="FAD_binding_3"/>
    <property type="match status" value="1"/>
</dbReference>
<dbReference type="InterPro" id="IPR018168">
    <property type="entry name" value="Ubi_Hdrlase_CS"/>
</dbReference>
<comment type="similarity">
    <text evidence="3">Belongs to the UbiH/COQ6 family.</text>
</comment>
<keyword evidence="4" id="KW-0285">Flavoprotein</keyword>
<dbReference type="PANTHER" id="PTHR43876:SF10">
    <property type="entry name" value="3-DEMETHOXYUBIQUINOL 3-HYDROXYLASE"/>
    <property type="match status" value="1"/>
</dbReference>
<dbReference type="InterPro" id="IPR051205">
    <property type="entry name" value="UbiH/COQ6_monooxygenase"/>
</dbReference>
<dbReference type="UniPathway" id="UPA00232"/>
<evidence type="ECO:0000256" key="5">
    <source>
        <dbReference type="ARBA" id="ARBA00022827"/>
    </source>
</evidence>
<dbReference type="PRINTS" id="PR00420">
    <property type="entry name" value="RNGMNOXGNASE"/>
</dbReference>
<dbReference type="GO" id="GO:0008682">
    <property type="term" value="F:3-demethoxyubiquinol 3-hydroxylase activity"/>
    <property type="evidence" value="ECO:0007669"/>
    <property type="project" value="TreeGrafter"/>
</dbReference>
<dbReference type="NCBIfam" id="TIGR01988">
    <property type="entry name" value="Ubi-OHases"/>
    <property type="match status" value="1"/>
</dbReference>
<dbReference type="AlphaFoldDB" id="A0A432VWX8"/>
<organism evidence="10 11">
    <name type="scientific">Aliidiomarina iranensis</name>
    <dbReference type="NCBI Taxonomy" id="1434071"/>
    <lineage>
        <taxon>Bacteria</taxon>
        <taxon>Pseudomonadati</taxon>
        <taxon>Pseudomonadota</taxon>
        <taxon>Gammaproteobacteria</taxon>
        <taxon>Alteromonadales</taxon>
        <taxon>Idiomarinaceae</taxon>
        <taxon>Aliidiomarina</taxon>
    </lineage>
</organism>
<dbReference type="Proteomes" id="UP000288395">
    <property type="component" value="Unassembled WGS sequence"/>
</dbReference>
<dbReference type="InterPro" id="IPR036188">
    <property type="entry name" value="FAD/NAD-bd_sf"/>
</dbReference>
<proteinExistence type="inferred from homology"/>
<keyword evidence="5" id="KW-0274">FAD</keyword>
<dbReference type="SUPFAM" id="SSF51905">
    <property type="entry name" value="FAD/NAD(P)-binding domain"/>
    <property type="match status" value="1"/>
</dbReference>
<evidence type="ECO:0000256" key="4">
    <source>
        <dbReference type="ARBA" id="ARBA00022630"/>
    </source>
</evidence>
<keyword evidence="8" id="KW-1133">Transmembrane helix</keyword>
<dbReference type="EMBL" id="PIPJ01000003">
    <property type="protein sequence ID" value="RUO21214.1"/>
    <property type="molecule type" value="Genomic_DNA"/>
</dbReference>
<dbReference type="GO" id="GO:0006744">
    <property type="term" value="P:ubiquinone biosynthetic process"/>
    <property type="evidence" value="ECO:0007669"/>
    <property type="project" value="UniProtKB-UniPathway"/>
</dbReference>
<comment type="cofactor">
    <cofactor evidence="1">
        <name>FAD</name>
        <dbReference type="ChEBI" id="CHEBI:57692"/>
    </cofactor>
</comment>
<sequence>MNEMATKSENVSLPWVVVGGGMVGGAMALAIAESGRRVVVLEPYPETEFAINSAYDLRISAITADNIALLESLGVWPQVQALRAQPFMQLAVREQGSEWLSFASETSQPLGYMVENKALQSVLTERLRTHALVDYRTEGFTSIVAAKPQVQIKNGVGESEQPEKSAGYVVTSSGAEIAYQYLIGADGVNSNVRSAAGIGTAGSSYQERCLLATVKLAEEIPPETWQIFAGNEVHALLPLANQQACLILYADTAVIKGWPKDAIEAELSERFSKEIGDFQLQNAASFPLKHQHALAYFNSALRTLIIGDAAHGVHPLAGQGVNLGLRDVAAVRDLLTQLADENINFRVKLERALKHRQFENLAMGQGLDTIARVFRAQHPVLKFARRSLFSVMAQSKPLRKFVGRFAGAAFAK</sequence>
<dbReference type="InterPro" id="IPR002938">
    <property type="entry name" value="FAD-bd"/>
</dbReference>
<accession>A0A432VWX8</accession>
<evidence type="ECO:0000256" key="1">
    <source>
        <dbReference type="ARBA" id="ARBA00001974"/>
    </source>
</evidence>
<evidence type="ECO:0000256" key="3">
    <source>
        <dbReference type="ARBA" id="ARBA00005349"/>
    </source>
</evidence>
<evidence type="ECO:0000256" key="7">
    <source>
        <dbReference type="ARBA" id="ARBA00023033"/>
    </source>
</evidence>
<keyword evidence="8" id="KW-0472">Membrane</keyword>
<evidence type="ECO:0000259" key="9">
    <source>
        <dbReference type="Pfam" id="PF01494"/>
    </source>
</evidence>
<feature type="transmembrane region" description="Helical" evidence="8">
    <location>
        <begin position="12"/>
        <end position="32"/>
    </location>
</feature>
<dbReference type="InterPro" id="IPR010971">
    <property type="entry name" value="UbiH/COQ6"/>
</dbReference>
<evidence type="ECO:0000313" key="10">
    <source>
        <dbReference type="EMBL" id="RUO21214.1"/>
    </source>
</evidence>
<evidence type="ECO:0000256" key="2">
    <source>
        <dbReference type="ARBA" id="ARBA00004749"/>
    </source>
</evidence>